<dbReference type="InterPro" id="IPR010998">
    <property type="entry name" value="Integrase_recombinase_N"/>
</dbReference>
<sequence>MTKKKESLTIGADLSNLFIEDSLKKKSVEGFPINQALATVTRQMEVTGFRERTISDYNLHVTHFAKITGVQVLDEITPEYIYEWLSSMSVSNQTKLTRLKCLKAFLGRCFDIGWISTKFWKSITIKVDSPVKTGASEKDIRLLLTLLDLSDFVQLRDATAVLLMYQTGIRVGTLALLENKHVDLNAKLLKIDGGIIKNHQQILLPIDGDLIRLLTVLMSQNDLVRRDHRIRNNFVFITKNGGPVTTSPSNNNIQKRLNKYAKEYGLKNINPHALRRGFAKKLLDRGANVAVISRALGHSDIAVTSRYLHLDKEEVAESLRKYL</sequence>
<evidence type="ECO:0000256" key="1">
    <source>
        <dbReference type="ARBA" id="ARBA00008857"/>
    </source>
</evidence>
<dbReference type="PANTHER" id="PTHR30349">
    <property type="entry name" value="PHAGE INTEGRASE-RELATED"/>
    <property type="match status" value="1"/>
</dbReference>
<dbReference type="InterPro" id="IPR050090">
    <property type="entry name" value="Tyrosine_recombinase_XerCD"/>
</dbReference>
<name>A0AAJ1QQ53_9BACI</name>
<evidence type="ECO:0000256" key="4">
    <source>
        <dbReference type="PROSITE-ProRule" id="PRU01248"/>
    </source>
</evidence>
<dbReference type="Gene3D" id="1.10.150.130">
    <property type="match status" value="1"/>
</dbReference>
<dbReference type="PROSITE" id="PS51898">
    <property type="entry name" value="TYR_RECOMBINASE"/>
    <property type="match status" value="1"/>
</dbReference>
<dbReference type="InterPro" id="IPR013762">
    <property type="entry name" value="Integrase-like_cat_sf"/>
</dbReference>
<dbReference type="Pfam" id="PF00589">
    <property type="entry name" value="Phage_integrase"/>
    <property type="match status" value="1"/>
</dbReference>
<evidence type="ECO:0000259" key="6">
    <source>
        <dbReference type="PROSITE" id="PS51900"/>
    </source>
</evidence>
<feature type="domain" description="Tyr recombinase" evidence="5">
    <location>
        <begin position="130"/>
        <end position="320"/>
    </location>
</feature>
<proteinExistence type="inferred from homology"/>
<dbReference type="AlphaFoldDB" id="A0AAJ1QQ53"/>
<dbReference type="PROSITE" id="PS51900">
    <property type="entry name" value="CB"/>
    <property type="match status" value="1"/>
</dbReference>
<organism evidence="7 8">
    <name type="scientific">Peribacillus frigoritolerans</name>
    <dbReference type="NCBI Taxonomy" id="450367"/>
    <lineage>
        <taxon>Bacteria</taxon>
        <taxon>Bacillati</taxon>
        <taxon>Bacillota</taxon>
        <taxon>Bacilli</taxon>
        <taxon>Bacillales</taxon>
        <taxon>Bacillaceae</taxon>
        <taxon>Peribacillus</taxon>
    </lineage>
</organism>
<dbReference type="PANTHER" id="PTHR30349:SF64">
    <property type="entry name" value="PROPHAGE INTEGRASE INTD-RELATED"/>
    <property type="match status" value="1"/>
</dbReference>
<evidence type="ECO:0000256" key="3">
    <source>
        <dbReference type="ARBA" id="ARBA00023172"/>
    </source>
</evidence>
<keyword evidence="3" id="KW-0233">DNA recombination</keyword>
<reference evidence="7" key="1">
    <citation type="submission" date="2023-06" db="EMBL/GenBank/DDBJ databases">
        <title>Comparative genomics of Bacillaceae isolates and their secondary metabolite potential.</title>
        <authorList>
            <person name="Song L."/>
            <person name="Nielsen L.J."/>
            <person name="Mohite O."/>
            <person name="Xu X."/>
            <person name="Weber T."/>
            <person name="Kovacs A.T."/>
        </authorList>
    </citation>
    <scope>NUCLEOTIDE SEQUENCE</scope>
    <source>
        <strain evidence="7">G1S1</strain>
    </source>
</reference>
<evidence type="ECO:0000313" key="7">
    <source>
        <dbReference type="EMBL" id="MDM5285667.1"/>
    </source>
</evidence>
<dbReference type="Proteomes" id="UP001238973">
    <property type="component" value="Unassembled WGS sequence"/>
</dbReference>
<dbReference type="RefSeq" id="WP_289350562.1">
    <property type="nucleotide sequence ID" value="NZ_JAUCFI010000003.1"/>
</dbReference>
<dbReference type="EMBL" id="JAUCFI010000003">
    <property type="protein sequence ID" value="MDM5285667.1"/>
    <property type="molecule type" value="Genomic_DNA"/>
</dbReference>
<dbReference type="GO" id="GO:0015074">
    <property type="term" value="P:DNA integration"/>
    <property type="evidence" value="ECO:0007669"/>
    <property type="project" value="InterPro"/>
</dbReference>
<dbReference type="InterPro" id="IPR044068">
    <property type="entry name" value="CB"/>
</dbReference>
<dbReference type="InterPro" id="IPR002104">
    <property type="entry name" value="Integrase_catalytic"/>
</dbReference>
<evidence type="ECO:0000256" key="2">
    <source>
        <dbReference type="ARBA" id="ARBA00023125"/>
    </source>
</evidence>
<dbReference type="GO" id="GO:0003677">
    <property type="term" value="F:DNA binding"/>
    <property type="evidence" value="ECO:0007669"/>
    <property type="project" value="UniProtKB-UniRule"/>
</dbReference>
<evidence type="ECO:0000259" key="5">
    <source>
        <dbReference type="PROSITE" id="PS51898"/>
    </source>
</evidence>
<protein>
    <submittedName>
        <fullName evidence="7">Tyrosine-type recombinase/integrase</fullName>
    </submittedName>
</protein>
<feature type="domain" description="Core-binding (CB)" evidence="6">
    <location>
        <begin position="31"/>
        <end position="110"/>
    </location>
</feature>
<accession>A0AAJ1QQ53</accession>
<dbReference type="GO" id="GO:0006310">
    <property type="term" value="P:DNA recombination"/>
    <property type="evidence" value="ECO:0007669"/>
    <property type="project" value="UniProtKB-KW"/>
</dbReference>
<dbReference type="Gene3D" id="1.10.443.10">
    <property type="entry name" value="Intergrase catalytic core"/>
    <property type="match status" value="1"/>
</dbReference>
<keyword evidence="2 4" id="KW-0238">DNA-binding</keyword>
<comment type="similarity">
    <text evidence="1">Belongs to the 'phage' integrase family.</text>
</comment>
<gene>
    <name evidence="7" type="ORF">QUF85_20530</name>
</gene>
<dbReference type="SUPFAM" id="SSF56349">
    <property type="entry name" value="DNA breaking-rejoining enzymes"/>
    <property type="match status" value="1"/>
</dbReference>
<comment type="caution">
    <text evidence="7">The sequence shown here is derived from an EMBL/GenBank/DDBJ whole genome shotgun (WGS) entry which is preliminary data.</text>
</comment>
<evidence type="ECO:0000313" key="8">
    <source>
        <dbReference type="Proteomes" id="UP001238973"/>
    </source>
</evidence>
<dbReference type="InterPro" id="IPR011010">
    <property type="entry name" value="DNA_brk_join_enz"/>
</dbReference>